<dbReference type="AlphaFoldDB" id="E4XTV8"/>
<keyword evidence="15" id="KW-1185">Reference proteome</keyword>
<name>E4XTV8_OIKDI</name>
<evidence type="ECO:0000259" key="13">
    <source>
        <dbReference type="PROSITE" id="PS50011"/>
    </source>
</evidence>
<evidence type="ECO:0000256" key="2">
    <source>
        <dbReference type="ARBA" id="ARBA00022741"/>
    </source>
</evidence>
<feature type="domain" description="SH2" evidence="12">
    <location>
        <begin position="101"/>
        <end position="198"/>
    </location>
</feature>
<dbReference type="Pfam" id="PF07714">
    <property type="entry name" value="PK_Tyr_Ser-Thr"/>
    <property type="match status" value="1"/>
</dbReference>
<feature type="region of interest" description="Disordered" evidence="11">
    <location>
        <begin position="1"/>
        <end position="22"/>
    </location>
</feature>
<feature type="compositionally biased region" description="Low complexity" evidence="11">
    <location>
        <begin position="692"/>
        <end position="702"/>
    </location>
</feature>
<dbReference type="InterPro" id="IPR017441">
    <property type="entry name" value="Protein_kinase_ATP_BS"/>
</dbReference>
<keyword evidence="4 9" id="KW-0067">ATP-binding</keyword>
<evidence type="ECO:0000256" key="3">
    <source>
        <dbReference type="ARBA" id="ARBA00022777"/>
    </source>
</evidence>
<keyword evidence="1 10" id="KW-0808">Transferase</keyword>
<dbReference type="PRINTS" id="PR00401">
    <property type="entry name" value="SH2DOMAIN"/>
</dbReference>
<evidence type="ECO:0000313" key="14">
    <source>
        <dbReference type="EMBL" id="CBY13170.1"/>
    </source>
</evidence>
<feature type="region of interest" description="Disordered" evidence="11">
    <location>
        <begin position="661"/>
        <end position="711"/>
    </location>
</feature>
<dbReference type="GO" id="GO:0004715">
    <property type="term" value="F:non-membrane spanning protein tyrosine kinase activity"/>
    <property type="evidence" value="ECO:0007669"/>
    <property type="project" value="UniProtKB-EC"/>
</dbReference>
<dbReference type="PROSITE" id="PS50001">
    <property type="entry name" value="SH2"/>
    <property type="match status" value="1"/>
</dbReference>
<evidence type="ECO:0000259" key="12">
    <source>
        <dbReference type="PROSITE" id="PS50001"/>
    </source>
</evidence>
<dbReference type="InterPro" id="IPR000719">
    <property type="entry name" value="Prot_kinase_dom"/>
</dbReference>
<reference evidence="14" key="1">
    <citation type="journal article" date="2010" name="Science">
        <title>Plasticity of animal genome architecture unmasked by rapid evolution of a pelagic tunicate.</title>
        <authorList>
            <person name="Denoeud F."/>
            <person name="Henriet S."/>
            <person name="Mungpakdee S."/>
            <person name="Aury J.M."/>
            <person name="Da Silva C."/>
            <person name="Brinkmann H."/>
            <person name="Mikhaleva J."/>
            <person name="Olsen L.C."/>
            <person name="Jubin C."/>
            <person name="Canestro C."/>
            <person name="Bouquet J.M."/>
            <person name="Danks G."/>
            <person name="Poulain J."/>
            <person name="Campsteijn C."/>
            <person name="Adamski M."/>
            <person name="Cross I."/>
            <person name="Yadetie F."/>
            <person name="Muffato M."/>
            <person name="Louis A."/>
            <person name="Butcher S."/>
            <person name="Tsagkogeorga G."/>
            <person name="Konrad A."/>
            <person name="Singh S."/>
            <person name="Jensen M.F."/>
            <person name="Cong E.H."/>
            <person name="Eikeseth-Otteraa H."/>
            <person name="Noel B."/>
            <person name="Anthouard V."/>
            <person name="Porcel B.M."/>
            <person name="Kachouri-Lafond R."/>
            <person name="Nishino A."/>
            <person name="Ugolini M."/>
            <person name="Chourrout P."/>
            <person name="Nishida H."/>
            <person name="Aasland R."/>
            <person name="Huzurbazar S."/>
            <person name="Westhof E."/>
            <person name="Delsuc F."/>
            <person name="Lehrach H."/>
            <person name="Reinhardt R."/>
            <person name="Weissenbach J."/>
            <person name="Roy S.W."/>
            <person name="Artiguenave F."/>
            <person name="Postlethwait J.H."/>
            <person name="Manak J.R."/>
            <person name="Thompson E.M."/>
            <person name="Jaillon O."/>
            <person name="Du Pasquier L."/>
            <person name="Boudinot P."/>
            <person name="Liberles D.A."/>
            <person name="Volff J.N."/>
            <person name="Philippe H."/>
            <person name="Lenhard B."/>
            <person name="Roest Crollius H."/>
            <person name="Wincker P."/>
            <person name="Chourrout D."/>
        </authorList>
    </citation>
    <scope>NUCLEOTIDE SEQUENCE [LARGE SCALE GENOMIC DNA]</scope>
</reference>
<keyword evidence="3 10" id="KW-0418">Kinase</keyword>
<evidence type="ECO:0000256" key="5">
    <source>
        <dbReference type="ARBA" id="ARBA00022999"/>
    </source>
</evidence>
<evidence type="ECO:0000256" key="11">
    <source>
        <dbReference type="SAM" id="MobiDB-lite"/>
    </source>
</evidence>
<dbReference type="FunFam" id="1.10.510.10:FF:000554">
    <property type="entry name" value="Predicted protein"/>
    <property type="match status" value="1"/>
</dbReference>
<comment type="catalytic activity">
    <reaction evidence="7 10">
        <text>L-tyrosyl-[protein] + ATP = O-phospho-L-tyrosyl-[protein] + ADP + H(+)</text>
        <dbReference type="Rhea" id="RHEA:10596"/>
        <dbReference type="Rhea" id="RHEA-COMP:10136"/>
        <dbReference type="Rhea" id="RHEA-COMP:20101"/>
        <dbReference type="ChEBI" id="CHEBI:15378"/>
        <dbReference type="ChEBI" id="CHEBI:30616"/>
        <dbReference type="ChEBI" id="CHEBI:46858"/>
        <dbReference type="ChEBI" id="CHEBI:61978"/>
        <dbReference type="ChEBI" id="CHEBI:456216"/>
        <dbReference type="EC" id="2.7.10.2"/>
    </reaction>
</comment>
<evidence type="ECO:0000256" key="7">
    <source>
        <dbReference type="ARBA" id="ARBA00051245"/>
    </source>
</evidence>
<dbReference type="InterPro" id="IPR000980">
    <property type="entry name" value="SH2"/>
</dbReference>
<organism evidence="14">
    <name type="scientific">Oikopleura dioica</name>
    <name type="common">Tunicate</name>
    <dbReference type="NCBI Taxonomy" id="34765"/>
    <lineage>
        <taxon>Eukaryota</taxon>
        <taxon>Metazoa</taxon>
        <taxon>Chordata</taxon>
        <taxon>Tunicata</taxon>
        <taxon>Appendicularia</taxon>
        <taxon>Copelata</taxon>
        <taxon>Oikopleuridae</taxon>
        <taxon>Oikopleura</taxon>
    </lineage>
</organism>
<dbReference type="InterPro" id="IPR035837">
    <property type="entry name" value="ABL_SH2"/>
</dbReference>
<gene>
    <name evidence="14" type="ORF">GSOID_T00003919001</name>
</gene>
<dbReference type="Gene3D" id="3.30.505.10">
    <property type="entry name" value="SH2 domain"/>
    <property type="match status" value="1"/>
</dbReference>
<dbReference type="SMART" id="SM00252">
    <property type="entry name" value="SH2"/>
    <property type="match status" value="1"/>
</dbReference>
<dbReference type="SUPFAM" id="SSF55550">
    <property type="entry name" value="SH2 domain"/>
    <property type="match status" value="1"/>
</dbReference>
<dbReference type="Gene3D" id="1.10.510.10">
    <property type="entry name" value="Transferase(Phosphotransferase) domain 1"/>
    <property type="match status" value="1"/>
</dbReference>
<dbReference type="PROSITE" id="PS50011">
    <property type="entry name" value="PROTEIN_KINASE_DOM"/>
    <property type="match status" value="1"/>
</dbReference>
<dbReference type="Pfam" id="PF00017">
    <property type="entry name" value="SH2"/>
    <property type="match status" value="1"/>
</dbReference>
<dbReference type="InterPro" id="IPR050198">
    <property type="entry name" value="Non-receptor_tyrosine_kinases"/>
</dbReference>
<accession>E4XTV8</accession>
<keyword evidence="5 8" id="KW-0727">SH2 domain</keyword>
<evidence type="ECO:0000256" key="9">
    <source>
        <dbReference type="PROSITE-ProRule" id="PRU10141"/>
    </source>
</evidence>
<dbReference type="InterPro" id="IPR008266">
    <property type="entry name" value="Tyr_kinase_AS"/>
</dbReference>
<evidence type="ECO:0000256" key="6">
    <source>
        <dbReference type="ARBA" id="ARBA00023137"/>
    </source>
</evidence>
<evidence type="ECO:0000256" key="10">
    <source>
        <dbReference type="RuleBase" id="RU362096"/>
    </source>
</evidence>
<keyword evidence="6 10" id="KW-0829">Tyrosine-protein kinase</keyword>
<dbReference type="GO" id="GO:0005524">
    <property type="term" value="F:ATP binding"/>
    <property type="evidence" value="ECO:0007669"/>
    <property type="project" value="UniProtKB-UniRule"/>
</dbReference>
<dbReference type="InterPro" id="IPR011009">
    <property type="entry name" value="Kinase-like_dom_sf"/>
</dbReference>
<dbReference type="Proteomes" id="UP000001307">
    <property type="component" value="Unassembled WGS sequence"/>
</dbReference>
<dbReference type="PRINTS" id="PR00109">
    <property type="entry name" value="TYRKINASE"/>
</dbReference>
<evidence type="ECO:0000256" key="1">
    <source>
        <dbReference type="ARBA" id="ARBA00022679"/>
    </source>
</evidence>
<feature type="region of interest" description="Disordered" evidence="11">
    <location>
        <begin position="751"/>
        <end position="782"/>
    </location>
</feature>
<evidence type="ECO:0000256" key="4">
    <source>
        <dbReference type="ARBA" id="ARBA00022840"/>
    </source>
</evidence>
<dbReference type="InterPro" id="IPR020635">
    <property type="entry name" value="Tyr_kinase_cat_dom"/>
</dbReference>
<feature type="domain" description="Protein kinase" evidence="13">
    <location>
        <begin position="220"/>
        <end position="487"/>
    </location>
</feature>
<dbReference type="InterPro" id="IPR036860">
    <property type="entry name" value="SH2_dom_sf"/>
</dbReference>
<protein>
    <recommendedName>
        <fullName evidence="10">Tyrosine-protein kinase</fullName>
        <ecNumber evidence="10">2.7.10.2</ecNumber>
    </recommendedName>
</protein>
<dbReference type="PROSITE" id="PS00109">
    <property type="entry name" value="PROTEIN_KINASE_TYR"/>
    <property type="match status" value="1"/>
</dbReference>
<feature type="binding site" evidence="9">
    <location>
        <position position="253"/>
    </location>
    <ligand>
        <name>ATP</name>
        <dbReference type="ChEBI" id="CHEBI:30616"/>
    </ligand>
</feature>
<dbReference type="EMBL" id="FN653164">
    <property type="protein sequence ID" value="CBY13170.1"/>
    <property type="molecule type" value="Genomic_DNA"/>
</dbReference>
<dbReference type="InterPro" id="IPR001245">
    <property type="entry name" value="Ser-Thr/Tyr_kinase_cat_dom"/>
</dbReference>
<dbReference type="PANTHER" id="PTHR24418">
    <property type="entry name" value="TYROSINE-PROTEIN KINASE"/>
    <property type="match status" value="1"/>
</dbReference>
<proteinExistence type="inferred from homology"/>
<evidence type="ECO:0000313" key="15">
    <source>
        <dbReference type="Proteomes" id="UP000001307"/>
    </source>
</evidence>
<feature type="compositionally biased region" description="Polar residues" evidence="11">
    <location>
        <begin position="751"/>
        <end position="760"/>
    </location>
</feature>
<keyword evidence="2 9" id="KW-0547">Nucleotide-binding</keyword>
<dbReference type="EC" id="2.7.10.2" evidence="10"/>
<dbReference type="SMART" id="SM00219">
    <property type="entry name" value="TyrKc"/>
    <property type="match status" value="1"/>
</dbReference>
<feature type="region of interest" description="Disordered" evidence="11">
    <location>
        <begin position="496"/>
        <end position="624"/>
    </location>
</feature>
<evidence type="ECO:0000256" key="8">
    <source>
        <dbReference type="PROSITE-ProRule" id="PRU00191"/>
    </source>
</evidence>
<sequence>MGANQGRPAKLESQGKGYHQHPRLNATANGIINKAVPVPGNKVINAGTKVLVNGQQSGSYDVTIVSSSNDGVQRGNFLVPINSVDIMQPSRQQEDLNRYLWFHAGINREEAKILLDSGVDGSFLIRNSETQAGHFSISLRAHEVREGASKDTIYHYRIQYVDGLYHITPNHRFKFLSDLVEHHRQNPDGLITTLRCPVVRRTQHHQSEARDEWEIDRKLVSTECRLGSGQYGDVYRGMYSPKDGSPPIAVAMKTLRDDNQVSDDFLKEMAVMKKLRHRNLLPLIGVVSLDKPYLLITEFMNQGSLLDFIKNANPMTINHSVQLRIVLQICDAMKYLERENFIHRDLAARNCLVKSDDAGNSDSPLVKVADFGLSRLVDPDEIYTASQGKKFPIKWTAPEGISHKRFSVKSDVWSFGVLFWEVSSYGLQPYPGIDIANVFAMLENGKRLDKPDNCPRDSYDLMKKCWLWEADHRPSFSSLFERLMQLIDREKRSNCAPVLPDYRNHPSMRETPTQGQFSPNLNRNQPSRPTSTRPLVLTSHNSASQIRERPHTAMGTLNEQPFSRNEPKRKSAGLLSRLKGGFSFGKGKSKKSRPAQHQQSMITSGQEKSSVHNQHQSYQHHQLHQPNMTAVPKFSSQIVNHHSRHHQASYLSQHEEPIPDFWLSGKQPSNHSRELAKPVPLKPPRRSRSRSKSGSGSCSSPSSQPPLALPLPQAHSSLFYDTHNFNLSELGSPQVVELTPTNSQEKICETSSQSDFSSLNSGGGHVQYQKRPHRKPPVPPQEIMQPHERITDLSGVHGRSPYSDSTVAEEGFVKDVQTLLCLQTRLVESLSSSINKDKKSVVLSYGQRLCDFGQRLLEAEPCFLPLKTKFKFSEKLSSVKSEVSAILSNQTKDGTRLTRYSQELVNLVK</sequence>
<dbReference type="InParanoid" id="E4XTV8"/>
<feature type="compositionally biased region" description="Polar residues" evidence="11">
    <location>
        <begin position="510"/>
        <end position="545"/>
    </location>
</feature>
<dbReference type="PROSITE" id="PS00107">
    <property type="entry name" value="PROTEIN_KINASE_ATP"/>
    <property type="match status" value="1"/>
</dbReference>
<dbReference type="OrthoDB" id="98077at2759"/>
<dbReference type="SUPFAM" id="SSF56112">
    <property type="entry name" value="Protein kinase-like (PK-like)"/>
    <property type="match status" value="1"/>
</dbReference>
<dbReference type="CDD" id="cd09935">
    <property type="entry name" value="SH2_ABL"/>
    <property type="match status" value="1"/>
</dbReference>
<feature type="compositionally biased region" description="Polar residues" evidence="11">
    <location>
        <begin position="595"/>
        <end position="608"/>
    </location>
</feature>
<comment type="similarity">
    <text evidence="10">Belongs to the protein kinase superfamily. Tyr protein kinase family.</text>
</comment>